<gene>
    <name evidence="6" type="ORF">D9V41_03875</name>
</gene>
<organism evidence="6 7">
    <name type="scientific">Aeromicrobium phragmitis</name>
    <dbReference type="NCBI Taxonomy" id="2478914"/>
    <lineage>
        <taxon>Bacteria</taxon>
        <taxon>Bacillati</taxon>
        <taxon>Actinomycetota</taxon>
        <taxon>Actinomycetes</taxon>
        <taxon>Propionibacteriales</taxon>
        <taxon>Nocardioidaceae</taxon>
        <taxon>Aeromicrobium</taxon>
    </lineage>
</organism>
<dbReference type="Proteomes" id="UP000282515">
    <property type="component" value="Unassembled WGS sequence"/>
</dbReference>
<protein>
    <submittedName>
        <fullName evidence="6">Zinc ABC transporter substrate-binding protein</fullName>
    </submittedName>
</protein>
<evidence type="ECO:0000313" key="6">
    <source>
        <dbReference type="EMBL" id="RLV57068.1"/>
    </source>
</evidence>
<proteinExistence type="inferred from homology"/>
<evidence type="ECO:0000256" key="1">
    <source>
        <dbReference type="ARBA" id="ARBA00011028"/>
    </source>
</evidence>
<dbReference type="PANTHER" id="PTHR42953">
    <property type="entry name" value="HIGH-AFFINITY ZINC UPTAKE SYSTEM PROTEIN ZNUA-RELATED"/>
    <property type="match status" value="1"/>
</dbReference>
<dbReference type="InterPro" id="IPR050492">
    <property type="entry name" value="Bact_metal-bind_prot9"/>
</dbReference>
<reference evidence="6 7" key="1">
    <citation type="submission" date="2018-10" db="EMBL/GenBank/DDBJ databases">
        <title>Aeromicrobium sp. 9W16Y-2 whole genome shotgun sequence.</title>
        <authorList>
            <person name="Li F."/>
        </authorList>
    </citation>
    <scope>NUCLEOTIDE SEQUENCE [LARGE SCALE GENOMIC DNA]</scope>
    <source>
        <strain evidence="6 7">9W16Y-2</strain>
    </source>
</reference>
<sequence>MIPMKRSVLPALVASALALSACGGSADDGNGNEGDGVRVVASFYPAQFLAERVGGEHANIETLTSPGGEAHDLELTAKQIGAVQSADVVVYLDGFQTAVDEAVEQAGRDEGTTVDLADGVELLDAEASHDHGHAHEESHDHGHAHEESHDHDHDHEGEESHGDEVEESHDHGHGDVDPHLWLDPTNLKPAAQSLADALSQADPDHADAYAANAQALIDDLTALDAEFADGLATCERRDFVTSHAAFSYLAHAYDLHQLPIAGIDPGSEPSTAQLGQITELVQTEGITTIFTETLASPALAETVARETGATTATLDPIEGLTDETSDQDYLSIMRANLAALQKANDCR</sequence>
<dbReference type="OrthoDB" id="9810636at2"/>
<keyword evidence="2" id="KW-0813">Transport</keyword>
<dbReference type="InterPro" id="IPR006127">
    <property type="entry name" value="ZnuA-like"/>
</dbReference>
<feature type="region of interest" description="Disordered" evidence="4">
    <location>
        <begin position="128"/>
        <end position="184"/>
    </location>
</feature>
<keyword evidence="3 5" id="KW-0732">Signal</keyword>
<feature type="chain" id="PRO_5018117542" evidence="5">
    <location>
        <begin position="27"/>
        <end position="347"/>
    </location>
</feature>
<comment type="similarity">
    <text evidence="1">Belongs to the bacterial solute-binding protein 9 family.</text>
</comment>
<comment type="caution">
    <text evidence="6">The sequence shown here is derived from an EMBL/GenBank/DDBJ whole genome shotgun (WGS) entry which is preliminary data.</text>
</comment>
<dbReference type="GO" id="GO:0030001">
    <property type="term" value="P:metal ion transport"/>
    <property type="evidence" value="ECO:0007669"/>
    <property type="project" value="InterPro"/>
</dbReference>
<evidence type="ECO:0000256" key="2">
    <source>
        <dbReference type="ARBA" id="ARBA00022448"/>
    </source>
</evidence>
<dbReference type="PANTHER" id="PTHR42953:SF3">
    <property type="entry name" value="HIGH-AFFINITY ZINC UPTAKE SYSTEM PROTEIN ZNUA"/>
    <property type="match status" value="1"/>
</dbReference>
<name>A0A3L8PRR1_9ACTN</name>
<dbReference type="AlphaFoldDB" id="A0A3L8PRR1"/>
<evidence type="ECO:0000256" key="5">
    <source>
        <dbReference type="SAM" id="SignalP"/>
    </source>
</evidence>
<evidence type="ECO:0000256" key="3">
    <source>
        <dbReference type="ARBA" id="ARBA00022729"/>
    </source>
</evidence>
<feature type="signal peptide" evidence="5">
    <location>
        <begin position="1"/>
        <end position="26"/>
    </location>
</feature>
<dbReference type="GO" id="GO:0046872">
    <property type="term" value="F:metal ion binding"/>
    <property type="evidence" value="ECO:0007669"/>
    <property type="project" value="InterPro"/>
</dbReference>
<dbReference type="EMBL" id="RDBF01000002">
    <property type="protein sequence ID" value="RLV57068.1"/>
    <property type="molecule type" value="Genomic_DNA"/>
</dbReference>
<accession>A0A3L8PRR1</accession>
<evidence type="ECO:0000256" key="4">
    <source>
        <dbReference type="SAM" id="MobiDB-lite"/>
    </source>
</evidence>
<feature type="compositionally biased region" description="Basic and acidic residues" evidence="4">
    <location>
        <begin position="128"/>
        <end position="180"/>
    </location>
</feature>
<dbReference type="Gene3D" id="3.40.50.1980">
    <property type="entry name" value="Nitrogenase molybdenum iron protein domain"/>
    <property type="match status" value="3"/>
</dbReference>
<evidence type="ECO:0000313" key="7">
    <source>
        <dbReference type="Proteomes" id="UP000282515"/>
    </source>
</evidence>
<dbReference type="SUPFAM" id="SSF53807">
    <property type="entry name" value="Helical backbone' metal receptor"/>
    <property type="match status" value="1"/>
</dbReference>
<keyword evidence="7" id="KW-1185">Reference proteome</keyword>
<dbReference type="PROSITE" id="PS51257">
    <property type="entry name" value="PROKAR_LIPOPROTEIN"/>
    <property type="match status" value="1"/>
</dbReference>
<dbReference type="Pfam" id="PF01297">
    <property type="entry name" value="ZnuA"/>
    <property type="match status" value="1"/>
</dbReference>